<evidence type="ECO:0000256" key="1">
    <source>
        <dbReference type="ARBA" id="ARBA00022448"/>
    </source>
</evidence>
<feature type="compositionally biased region" description="Polar residues" evidence="5">
    <location>
        <begin position="8"/>
        <end position="20"/>
    </location>
</feature>
<accession>A0A8J5T5S7</accession>
<organism evidence="7 8">
    <name type="scientific">Zizania palustris</name>
    <name type="common">Northern wild rice</name>
    <dbReference type="NCBI Taxonomy" id="103762"/>
    <lineage>
        <taxon>Eukaryota</taxon>
        <taxon>Viridiplantae</taxon>
        <taxon>Streptophyta</taxon>
        <taxon>Embryophyta</taxon>
        <taxon>Tracheophyta</taxon>
        <taxon>Spermatophyta</taxon>
        <taxon>Magnoliopsida</taxon>
        <taxon>Liliopsida</taxon>
        <taxon>Poales</taxon>
        <taxon>Poaceae</taxon>
        <taxon>BOP clade</taxon>
        <taxon>Oryzoideae</taxon>
        <taxon>Oryzeae</taxon>
        <taxon>Zizaniinae</taxon>
        <taxon>Zizania</taxon>
    </lineage>
</organism>
<keyword evidence="3" id="KW-0630">Potassium</keyword>
<reference evidence="7" key="2">
    <citation type="submission" date="2021-02" db="EMBL/GenBank/DDBJ databases">
        <authorList>
            <person name="Kimball J.A."/>
            <person name="Haas M.W."/>
            <person name="Macchietto M."/>
            <person name="Kono T."/>
            <person name="Duquette J."/>
            <person name="Shao M."/>
        </authorList>
    </citation>
    <scope>NUCLEOTIDE SEQUENCE</scope>
    <source>
        <tissue evidence="7">Fresh leaf tissue</tissue>
    </source>
</reference>
<dbReference type="Pfam" id="PF23259">
    <property type="entry name" value="CHX17_C"/>
    <property type="match status" value="1"/>
</dbReference>
<name>A0A8J5T5S7_ZIZPA</name>
<gene>
    <name evidence="7" type="ORF">GUJ93_ZPchr0006g45381</name>
</gene>
<evidence type="ECO:0000256" key="3">
    <source>
        <dbReference type="ARBA" id="ARBA00022958"/>
    </source>
</evidence>
<sequence>MFIPGPLQDQSTSSRRSNGGYTAISPGLRAAVVVPFFGGGDDREALAYAARMAHHPGVTVGVIRFFQRDASRTTLRTGGSTTAPSKR</sequence>
<evidence type="ECO:0000313" key="7">
    <source>
        <dbReference type="EMBL" id="KAG8069474.1"/>
    </source>
</evidence>
<keyword evidence="4" id="KW-0406">Ion transport</keyword>
<dbReference type="InterPro" id="IPR057290">
    <property type="entry name" value="CHX17_C"/>
</dbReference>
<dbReference type="GO" id="GO:0012505">
    <property type="term" value="C:endomembrane system"/>
    <property type="evidence" value="ECO:0007669"/>
    <property type="project" value="TreeGrafter"/>
</dbReference>
<evidence type="ECO:0000256" key="5">
    <source>
        <dbReference type="SAM" id="MobiDB-lite"/>
    </source>
</evidence>
<evidence type="ECO:0000256" key="4">
    <source>
        <dbReference type="ARBA" id="ARBA00023065"/>
    </source>
</evidence>
<reference evidence="7" key="1">
    <citation type="journal article" date="2021" name="bioRxiv">
        <title>Whole Genome Assembly and Annotation of Northern Wild Rice, Zizania palustris L., Supports a Whole Genome Duplication in the Zizania Genus.</title>
        <authorList>
            <person name="Haas M."/>
            <person name="Kono T."/>
            <person name="Macchietto M."/>
            <person name="Millas R."/>
            <person name="McGilp L."/>
            <person name="Shao M."/>
            <person name="Duquette J."/>
            <person name="Hirsch C.N."/>
            <person name="Kimball J."/>
        </authorList>
    </citation>
    <scope>NUCLEOTIDE SEQUENCE</scope>
    <source>
        <tissue evidence="7">Fresh leaf tissue</tissue>
    </source>
</reference>
<keyword evidence="8" id="KW-1185">Reference proteome</keyword>
<proteinExistence type="predicted"/>
<dbReference type="AlphaFoldDB" id="A0A8J5T5S7"/>
<dbReference type="PANTHER" id="PTHR32468">
    <property type="entry name" value="CATION/H + ANTIPORTER"/>
    <property type="match status" value="1"/>
</dbReference>
<keyword evidence="1" id="KW-0813">Transport</keyword>
<dbReference type="OrthoDB" id="1938353at2759"/>
<dbReference type="GO" id="GO:0006885">
    <property type="term" value="P:regulation of pH"/>
    <property type="evidence" value="ECO:0007669"/>
    <property type="project" value="TreeGrafter"/>
</dbReference>
<feature type="region of interest" description="Disordered" evidence="5">
    <location>
        <begin position="1"/>
        <end position="23"/>
    </location>
</feature>
<dbReference type="InterPro" id="IPR050794">
    <property type="entry name" value="CPA2_transporter"/>
</dbReference>
<comment type="caution">
    <text evidence="7">The sequence shown here is derived from an EMBL/GenBank/DDBJ whole genome shotgun (WGS) entry which is preliminary data.</text>
</comment>
<keyword evidence="2" id="KW-0633">Potassium transport</keyword>
<protein>
    <recommendedName>
        <fullName evidence="6">Cation/H(+) antiporter C-terminal domain-containing protein</fullName>
    </recommendedName>
</protein>
<feature type="domain" description="Cation/H(+) antiporter C-terminal" evidence="6">
    <location>
        <begin position="31"/>
        <end position="69"/>
    </location>
</feature>
<dbReference type="GO" id="GO:0098662">
    <property type="term" value="P:inorganic cation transmembrane transport"/>
    <property type="evidence" value="ECO:0007669"/>
    <property type="project" value="TreeGrafter"/>
</dbReference>
<evidence type="ECO:0000256" key="2">
    <source>
        <dbReference type="ARBA" id="ARBA00022538"/>
    </source>
</evidence>
<dbReference type="EMBL" id="JAAALK010000283">
    <property type="protein sequence ID" value="KAG8069474.1"/>
    <property type="molecule type" value="Genomic_DNA"/>
</dbReference>
<evidence type="ECO:0000313" key="8">
    <source>
        <dbReference type="Proteomes" id="UP000729402"/>
    </source>
</evidence>
<dbReference type="Proteomes" id="UP000729402">
    <property type="component" value="Unassembled WGS sequence"/>
</dbReference>
<evidence type="ECO:0000259" key="6">
    <source>
        <dbReference type="Pfam" id="PF23259"/>
    </source>
</evidence>
<dbReference type="PANTHER" id="PTHR32468:SF90">
    <property type="entry name" value="OS05G0473401 PROTEIN"/>
    <property type="match status" value="1"/>
</dbReference>
<dbReference type="GO" id="GO:0006813">
    <property type="term" value="P:potassium ion transport"/>
    <property type="evidence" value="ECO:0007669"/>
    <property type="project" value="UniProtKB-KW"/>
</dbReference>